<protein>
    <submittedName>
        <fullName evidence="7">Sigma-70 family RNA polymerase sigma factor</fullName>
    </submittedName>
</protein>
<dbReference type="InterPro" id="IPR013249">
    <property type="entry name" value="RNA_pol_sigma70_r4_t2"/>
</dbReference>
<evidence type="ECO:0000313" key="7">
    <source>
        <dbReference type="EMBL" id="MPR33225.1"/>
    </source>
</evidence>
<dbReference type="NCBIfam" id="TIGR02937">
    <property type="entry name" value="sigma70-ECF"/>
    <property type="match status" value="1"/>
</dbReference>
<keyword evidence="4" id="KW-0804">Transcription</keyword>
<dbReference type="InterPro" id="IPR013324">
    <property type="entry name" value="RNA_pol_sigma_r3/r4-like"/>
</dbReference>
<dbReference type="PANTHER" id="PTHR43133">
    <property type="entry name" value="RNA POLYMERASE ECF-TYPE SIGMA FACTO"/>
    <property type="match status" value="1"/>
</dbReference>
<dbReference type="Pfam" id="PF08281">
    <property type="entry name" value="Sigma70_r4_2"/>
    <property type="match status" value="1"/>
</dbReference>
<reference evidence="7 8" key="1">
    <citation type="submission" date="2019-10" db="EMBL/GenBank/DDBJ databases">
        <title>Draft Genome Sequence of Cytophagaceae sp. SJW1-29.</title>
        <authorList>
            <person name="Choi A."/>
        </authorList>
    </citation>
    <scope>NUCLEOTIDE SEQUENCE [LARGE SCALE GENOMIC DNA]</scope>
    <source>
        <strain evidence="7 8">SJW1-29</strain>
    </source>
</reference>
<dbReference type="GO" id="GO:0003677">
    <property type="term" value="F:DNA binding"/>
    <property type="evidence" value="ECO:0007669"/>
    <property type="project" value="InterPro"/>
</dbReference>
<keyword evidence="2" id="KW-0805">Transcription regulation</keyword>
<dbReference type="InterPro" id="IPR013325">
    <property type="entry name" value="RNA_pol_sigma_r2"/>
</dbReference>
<evidence type="ECO:0000256" key="2">
    <source>
        <dbReference type="ARBA" id="ARBA00023015"/>
    </source>
</evidence>
<dbReference type="InterPro" id="IPR007627">
    <property type="entry name" value="RNA_pol_sigma70_r2"/>
</dbReference>
<dbReference type="EMBL" id="WHLY01000002">
    <property type="protein sequence ID" value="MPR33225.1"/>
    <property type="molecule type" value="Genomic_DNA"/>
</dbReference>
<comment type="similarity">
    <text evidence="1">Belongs to the sigma-70 factor family. ECF subfamily.</text>
</comment>
<dbReference type="AlphaFoldDB" id="A0A7C9F2X4"/>
<dbReference type="GO" id="GO:0016987">
    <property type="term" value="F:sigma factor activity"/>
    <property type="evidence" value="ECO:0007669"/>
    <property type="project" value="UniProtKB-KW"/>
</dbReference>
<dbReference type="InterPro" id="IPR014284">
    <property type="entry name" value="RNA_pol_sigma-70_dom"/>
</dbReference>
<comment type="caution">
    <text evidence="7">The sequence shown here is derived from an EMBL/GenBank/DDBJ whole genome shotgun (WGS) entry which is preliminary data.</text>
</comment>
<dbReference type="GO" id="GO:0006352">
    <property type="term" value="P:DNA-templated transcription initiation"/>
    <property type="evidence" value="ECO:0007669"/>
    <property type="project" value="InterPro"/>
</dbReference>
<dbReference type="SUPFAM" id="SSF88659">
    <property type="entry name" value="Sigma3 and sigma4 domains of RNA polymerase sigma factors"/>
    <property type="match status" value="1"/>
</dbReference>
<organism evidence="7 8">
    <name type="scientific">Salmonirosea aquatica</name>
    <dbReference type="NCBI Taxonomy" id="2654236"/>
    <lineage>
        <taxon>Bacteria</taxon>
        <taxon>Pseudomonadati</taxon>
        <taxon>Bacteroidota</taxon>
        <taxon>Cytophagia</taxon>
        <taxon>Cytophagales</taxon>
        <taxon>Spirosomataceae</taxon>
        <taxon>Salmonirosea</taxon>
    </lineage>
</organism>
<dbReference type="Proteomes" id="UP000479293">
    <property type="component" value="Unassembled WGS sequence"/>
</dbReference>
<dbReference type="RefSeq" id="WP_152758311.1">
    <property type="nucleotide sequence ID" value="NZ_WHLY01000002.1"/>
</dbReference>
<feature type="domain" description="RNA polymerase sigma-70 region 2" evidence="5">
    <location>
        <begin position="42"/>
        <end position="107"/>
    </location>
</feature>
<evidence type="ECO:0000259" key="6">
    <source>
        <dbReference type="Pfam" id="PF08281"/>
    </source>
</evidence>
<sequence length="211" mass="24450">MKKTHFENQFSVDTPATPVVKESDGTAWPAFEDGSKEAFEILYKAHIQSLIQYGYKITSDRSLIQDCIQDLFVELWQNRSSLGQVRSMKHYLLKSLRYKLIRALQKDTTQTLDEVEVPDDSDTIENQILAQENSHRYAQQLAAALLQLPKRQKEAIHLRYFQELSNEEVAQMMGVNYQSACKFIYTALRTLRKKLQLISLLLPFFPFVGKV</sequence>
<gene>
    <name evidence="7" type="ORF">GBK04_07600</name>
</gene>
<accession>A0A7C9F2X4</accession>
<evidence type="ECO:0000313" key="8">
    <source>
        <dbReference type="Proteomes" id="UP000479293"/>
    </source>
</evidence>
<dbReference type="Gene3D" id="1.10.1740.10">
    <property type="match status" value="1"/>
</dbReference>
<dbReference type="InterPro" id="IPR036388">
    <property type="entry name" value="WH-like_DNA-bd_sf"/>
</dbReference>
<dbReference type="Gene3D" id="1.10.10.10">
    <property type="entry name" value="Winged helix-like DNA-binding domain superfamily/Winged helix DNA-binding domain"/>
    <property type="match status" value="1"/>
</dbReference>
<evidence type="ECO:0000259" key="5">
    <source>
        <dbReference type="Pfam" id="PF04542"/>
    </source>
</evidence>
<feature type="domain" description="RNA polymerase sigma factor 70 region 4 type 2" evidence="6">
    <location>
        <begin position="139"/>
        <end position="190"/>
    </location>
</feature>
<keyword evidence="3" id="KW-0731">Sigma factor</keyword>
<dbReference type="CDD" id="cd06171">
    <property type="entry name" value="Sigma70_r4"/>
    <property type="match status" value="1"/>
</dbReference>
<dbReference type="SUPFAM" id="SSF88946">
    <property type="entry name" value="Sigma2 domain of RNA polymerase sigma factors"/>
    <property type="match status" value="1"/>
</dbReference>
<dbReference type="InterPro" id="IPR039425">
    <property type="entry name" value="RNA_pol_sigma-70-like"/>
</dbReference>
<name>A0A7C9F2X4_9BACT</name>
<dbReference type="PANTHER" id="PTHR43133:SF46">
    <property type="entry name" value="RNA POLYMERASE SIGMA-70 FACTOR ECF SUBFAMILY"/>
    <property type="match status" value="1"/>
</dbReference>
<evidence type="ECO:0000256" key="3">
    <source>
        <dbReference type="ARBA" id="ARBA00023082"/>
    </source>
</evidence>
<evidence type="ECO:0000256" key="4">
    <source>
        <dbReference type="ARBA" id="ARBA00023163"/>
    </source>
</evidence>
<keyword evidence="8" id="KW-1185">Reference proteome</keyword>
<dbReference type="Pfam" id="PF04542">
    <property type="entry name" value="Sigma70_r2"/>
    <property type="match status" value="1"/>
</dbReference>
<evidence type="ECO:0000256" key="1">
    <source>
        <dbReference type="ARBA" id="ARBA00010641"/>
    </source>
</evidence>
<proteinExistence type="inferred from homology"/>